<dbReference type="AlphaFoldDB" id="A0A397C6Y9"/>
<accession>A0A397C6Y9</accession>
<feature type="region of interest" description="Disordered" evidence="1">
    <location>
        <begin position="127"/>
        <end position="154"/>
    </location>
</feature>
<comment type="caution">
    <text evidence="3">The sequence shown here is derived from an EMBL/GenBank/DDBJ whole genome shotgun (WGS) entry which is preliminary data.</text>
</comment>
<evidence type="ECO:0000313" key="2">
    <source>
        <dbReference type="EMBL" id="KAF0749842.1"/>
    </source>
</evidence>
<dbReference type="EMBL" id="VJMI01012577">
    <property type="protein sequence ID" value="KAF0749842.1"/>
    <property type="molecule type" value="Genomic_DNA"/>
</dbReference>
<dbReference type="EMBL" id="QUTC01010067">
    <property type="protein sequence ID" value="RHY40769.1"/>
    <property type="molecule type" value="Genomic_DNA"/>
</dbReference>
<dbReference type="Proteomes" id="UP000265716">
    <property type="component" value="Unassembled WGS sequence"/>
</dbReference>
<gene>
    <name evidence="2" type="ORF">AaE_006909</name>
    <name evidence="3" type="ORF">DYB38_011358</name>
</gene>
<protein>
    <submittedName>
        <fullName evidence="3">Uncharacterized protein</fullName>
    </submittedName>
</protein>
<evidence type="ECO:0000313" key="3">
    <source>
        <dbReference type="EMBL" id="RHY40769.1"/>
    </source>
</evidence>
<feature type="compositionally biased region" description="Basic and acidic residues" evidence="1">
    <location>
        <begin position="65"/>
        <end position="78"/>
    </location>
</feature>
<dbReference type="Proteomes" id="UP000469452">
    <property type="component" value="Unassembled WGS sequence"/>
</dbReference>
<evidence type="ECO:0000313" key="4">
    <source>
        <dbReference type="Proteomes" id="UP000265716"/>
    </source>
</evidence>
<reference evidence="3 4" key="1">
    <citation type="submission" date="2018-08" db="EMBL/GenBank/DDBJ databases">
        <title>Aphanomyces genome sequencing and annotation.</title>
        <authorList>
            <person name="Minardi D."/>
            <person name="Oidtmann B."/>
            <person name="Van Der Giezen M."/>
            <person name="Studholme D.J."/>
        </authorList>
    </citation>
    <scope>NUCLEOTIDE SEQUENCE [LARGE SCALE GENOMIC DNA]</scope>
    <source>
        <strain evidence="3 4">SA</strain>
    </source>
</reference>
<evidence type="ECO:0000256" key="1">
    <source>
        <dbReference type="SAM" id="MobiDB-lite"/>
    </source>
</evidence>
<organism evidence="3 4">
    <name type="scientific">Aphanomyces astaci</name>
    <name type="common">Crayfish plague agent</name>
    <dbReference type="NCBI Taxonomy" id="112090"/>
    <lineage>
        <taxon>Eukaryota</taxon>
        <taxon>Sar</taxon>
        <taxon>Stramenopiles</taxon>
        <taxon>Oomycota</taxon>
        <taxon>Saprolegniomycetes</taxon>
        <taxon>Saprolegniales</taxon>
        <taxon>Verrucalvaceae</taxon>
        <taxon>Aphanomyces</taxon>
    </lineage>
</organism>
<feature type="region of interest" description="Disordered" evidence="1">
    <location>
        <begin position="65"/>
        <end position="100"/>
    </location>
</feature>
<reference evidence="2 5" key="2">
    <citation type="submission" date="2019-06" db="EMBL/GenBank/DDBJ databases">
        <title>Genomics analysis of Aphanomyces spp. identifies a new class of oomycete effector associated with host adaptation.</title>
        <authorList>
            <person name="Gaulin E."/>
        </authorList>
    </citation>
    <scope>NUCLEOTIDE SEQUENCE [LARGE SCALE GENOMIC DNA]</scope>
    <source>
        <strain evidence="2 5">E</strain>
    </source>
</reference>
<name>A0A397C6Y9_APHAT</name>
<sequence>MDNQLFHNVATATSSHHHPMLLPKLDAMTLHASPSSSDFACLYKTNKCRNLRGVKRDGTLHRLCNDHREKANESQRKSETKKRSKQTSSQGAFNTHHLPQYNPSYSSYNWDKSQSYQNDALPSMLHHHWDDTSDSTSSSHSTSPSSSLSDVHVEGSSRRMTLDYILASHTTDYDDDSGSCCSLDDNKLLGCD</sequence>
<feature type="compositionally biased region" description="Low complexity" evidence="1">
    <location>
        <begin position="134"/>
        <end position="150"/>
    </location>
</feature>
<evidence type="ECO:0000313" key="5">
    <source>
        <dbReference type="Proteomes" id="UP000469452"/>
    </source>
</evidence>
<proteinExistence type="predicted"/>